<dbReference type="AlphaFoldDB" id="A0A2H0UJY6"/>
<sequence length="92" mass="10604">MTPANLAAIQSVVSKVRENSRRIFWCGTIEIDTEYSWNVVFKNDSGELERVVASNISEDPFNRGEFKQCRRNRVVDEAFFIESVTDVICKLK</sequence>
<dbReference type="EMBL" id="PFBG01000010">
    <property type="protein sequence ID" value="PIR86095.1"/>
    <property type="molecule type" value="Genomic_DNA"/>
</dbReference>
<dbReference type="Proteomes" id="UP000229612">
    <property type="component" value="Unassembled WGS sequence"/>
</dbReference>
<protein>
    <submittedName>
        <fullName evidence="1">Uncharacterized protein</fullName>
    </submittedName>
</protein>
<name>A0A2H0UJY6_9BACT</name>
<gene>
    <name evidence="1" type="ORF">COU14_00830</name>
</gene>
<comment type="caution">
    <text evidence="1">The sequence shown here is derived from an EMBL/GenBank/DDBJ whole genome shotgun (WGS) entry which is preliminary data.</text>
</comment>
<reference evidence="2" key="1">
    <citation type="submission" date="2017-09" db="EMBL/GenBank/DDBJ databases">
        <title>Depth-based differentiation of microbial function through sediment-hosted aquifers and enrichment of novel symbionts in the deep terrestrial subsurface.</title>
        <authorList>
            <person name="Probst A.J."/>
            <person name="Ladd B."/>
            <person name="Jarett J.K."/>
            <person name="Geller-Mcgrath D.E."/>
            <person name="Sieber C.M.K."/>
            <person name="Emerson J.B."/>
            <person name="Anantharaman K."/>
            <person name="Thomas B.C."/>
            <person name="Malmstrom R."/>
            <person name="Stieglmeier M."/>
            <person name="Klingl A."/>
            <person name="Woyke T."/>
            <person name="Ryan C.M."/>
            <person name="Banfield J.F."/>
        </authorList>
    </citation>
    <scope>NUCLEOTIDE SEQUENCE [LARGE SCALE GENOMIC DNA]</scope>
</reference>
<evidence type="ECO:0000313" key="1">
    <source>
        <dbReference type="EMBL" id="PIR86095.1"/>
    </source>
</evidence>
<accession>A0A2H0UJY6</accession>
<proteinExistence type="predicted"/>
<evidence type="ECO:0000313" key="2">
    <source>
        <dbReference type="Proteomes" id="UP000229612"/>
    </source>
</evidence>
<organism evidence="1 2">
    <name type="scientific">Candidatus Kaiserbacteria bacterium CG10_big_fil_rev_8_21_14_0_10_44_10</name>
    <dbReference type="NCBI Taxonomy" id="1974606"/>
    <lineage>
        <taxon>Bacteria</taxon>
        <taxon>Candidatus Kaiseribacteriota</taxon>
    </lineage>
</organism>